<dbReference type="RefSeq" id="WP_044044245.1">
    <property type="nucleotide sequence ID" value="NC_021295.1"/>
</dbReference>
<dbReference type="HOGENOM" id="CLU_2153588_0_0_4"/>
<proteinExistence type="predicted"/>
<protein>
    <submittedName>
        <fullName evidence="1">Uncharacterized protein</fullName>
    </submittedName>
</protein>
<dbReference type="KEGG" id="buo:BRPE64_ECDS03000"/>
<dbReference type="Proteomes" id="UP000013966">
    <property type="component" value="Plasmid p2"/>
</dbReference>
<dbReference type="AlphaFoldDB" id="A0A060PHD3"/>
<name>A0A060PHD3_9BURK</name>
<evidence type="ECO:0000313" key="1">
    <source>
        <dbReference type="EMBL" id="BAO94182.1"/>
    </source>
</evidence>
<reference evidence="1 2" key="2">
    <citation type="journal article" date="2018" name="Int. J. Syst. Evol. Microbiol.">
        <title>Burkholderia insecticola sp. nov., a gut symbiotic bacterium of the bean bug Riptortus pedestris.</title>
        <authorList>
            <person name="Takeshita K."/>
            <person name="Tamaki H."/>
            <person name="Ohbayashi T."/>
            <person name="Meng X.-Y."/>
            <person name="Sone T."/>
            <person name="Mitani Y."/>
            <person name="Peeters C."/>
            <person name="Kikuchi Y."/>
            <person name="Vandamme P."/>
        </authorList>
    </citation>
    <scope>NUCLEOTIDE SEQUENCE [LARGE SCALE GENOMIC DNA]</scope>
    <source>
        <strain evidence="1">RPE64</strain>
        <plasmid evidence="1 2">p2</plasmid>
    </source>
</reference>
<dbReference type="EMBL" id="AP013062">
    <property type="protein sequence ID" value="BAO94182.1"/>
    <property type="molecule type" value="Genomic_DNA"/>
</dbReference>
<reference evidence="1 2" key="1">
    <citation type="journal article" date="2013" name="Genome Announc.">
        <title>Complete Genome Sequence of Burkholderia sp. Strain RPE64, Bacterial Symbiont of the Bean Bug Riptortus pedestris.</title>
        <authorList>
            <person name="Shibata T.F."/>
            <person name="Maeda T."/>
            <person name="Nikoh N."/>
            <person name="Yamaguchi K."/>
            <person name="Oshima K."/>
            <person name="Hattori M."/>
            <person name="Nishiyama T."/>
            <person name="Hasebe M."/>
            <person name="Fukatsu T."/>
            <person name="Kikuchi Y."/>
            <person name="Shigenobu S."/>
        </authorList>
    </citation>
    <scope>NUCLEOTIDE SEQUENCE [LARGE SCALE GENOMIC DNA]</scope>
    <source>
        <plasmid evidence="1 2">p2</plasmid>
    </source>
</reference>
<accession>A0A060PHD3</accession>
<evidence type="ECO:0000313" key="2">
    <source>
        <dbReference type="Proteomes" id="UP000013966"/>
    </source>
</evidence>
<organism evidence="1 2">
    <name type="scientific">Caballeronia insecticola</name>
    <dbReference type="NCBI Taxonomy" id="758793"/>
    <lineage>
        <taxon>Bacteria</taxon>
        <taxon>Pseudomonadati</taxon>
        <taxon>Pseudomonadota</taxon>
        <taxon>Betaproteobacteria</taxon>
        <taxon>Burkholderiales</taxon>
        <taxon>Burkholderiaceae</taxon>
        <taxon>Caballeronia</taxon>
    </lineage>
</organism>
<gene>
    <name evidence="1" type="ORF">BRPE64_ECDS03000</name>
</gene>
<keyword evidence="2" id="KW-1185">Reference proteome</keyword>
<keyword evidence="1" id="KW-0614">Plasmid</keyword>
<geneLocation type="plasmid" evidence="1 2">
    <name>p2</name>
</geneLocation>
<sequence>MILGNALALVEGIQRRARLAGERETHYYVRQVLNLASALESGLDRSPELMHGLNLARSYAGRGRPFLAIERLRATLRAIDRRDLELNEIRIPFTALRKSAARRRLDRWLAC</sequence>